<evidence type="ECO:0000313" key="6">
    <source>
        <dbReference type="Proteomes" id="UP001396334"/>
    </source>
</evidence>
<dbReference type="PRINTS" id="PR00364">
    <property type="entry name" value="DISEASERSIST"/>
</dbReference>
<protein>
    <recommendedName>
        <fullName evidence="4">NB-ARC domain-containing protein</fullName>
    </recommendedName>
</protein>
<dbReference type="Pfam" id="PF00931">
    <property type="entry name" value="NB-ARC"/>
    <property type="match status" value="1"/>
</dbReference>
<evidence type="ECO:0000256" key="2">
    <source>
        <dbReference type="ARBA" id="ARBA00022821"/>
    </source>
</evidence>
<keyword evidence="1" id="KW-0547">Nucleotide-binding</keyword>
<dbReference type="InterPro" id="IPR050905">
    <property type="entry name" value="Plant_NBS-LRR"/>
</dbReference>
<dbReference type="InterPro" id="IPR002182">
    <property type="entry name" value="NB-ARC"/>
</dbReference>
<sequence>MAEEFCLAAASNVVGRLMVDYLVNPIERRIRYLFHFPKLVWDFRKQQKKLNKEQTRVNGDVKEAKLLIQTHVIEDYVNEWLSDAENALKDAQCLNSHRAVLPSLELLPSDGIVASKSSTAAFNKIMEALKDDQIKMIGMLGIGGVGKTTLVKKVSSEAKGFDRVIFLTVSATPNNHRIQNTIADFMDLTFEKKTEEGNAVELWSRLKDGRFLIILDDLWDEWDDDADLKKIGIPLVENGKGCTLILATRLRTVCESIKCQITIPIDVLNGDEAWDLFRMKAKLDERVSRDIMEEAKKVVEECKGRPVAIVTLASALKDHSIDVEDLVRYAWGLEFYDKMYSVEEVRVKVLEAIDYLKVWHS</sequence>
<dbReference type="Gene3D" id="1.10.8.430">
    <property type="entry name" value="Helical domain of apoptotic protease-activating factors"/>
    <property type="match status" value="1"/>
</dbReference>
<evidence type="ECO:0000256" key="1">
    <source>
        <dbReference type="ARBA" id="ARBA00022741"/>
    </source>
</evidence>
<keyword evidence="3" id="KW-0067">ATP-binding</keyword>
<dbReference type="PANTHER" id="PTHR33463">
    <property type="entry name" value="NB-ARC DOMAIN-CONTAINING PROTEIN-RELATED"/>
    <property type="match status" value="1"/>
</dbReference>
<dbReference type="PANTHER" id="PTHR33463:SF203">
    <property type="entry name" value="AAA+ ATPASE DOMAIN-CONTAINING PROTEIN"/>
    <property type="match status" value="1"/>
</dbReference>
<dbReference type="InterPro" id="IPR042197">
    <property type="entry name" value="Apaf_helical"/>
</dbReference>
<reference evidence="5 6" key="1">
    <citation type="journal article" date="2024" name="G3 (Bethesda)">
        <title>Genome assembly of Hibiscus sabdariffa L. provides insights into metabolisms of medicinal natural products.</title>
        <authorList>
            <person name="Kim T."/>
        </authorList>
    </citation>
    <scope>NUCLEOTIDE SEQUENCE [LARGE SCALE GENOMIC DNA]</scope>
    <source>
        <strain evidence="5">TK-2024</strain>
        <tissue evidence="5">Old leaves</tissue>
    </source>
</reference>
<proteinExistence type="predicted"/>
<dbReference type="Gene3D" id="3.40.50.300">
    <property type="entry name" value="P-loop containing nucleotide triphosphate hydrolases"/>
    <property type="match status" value="1"/>
</dbReference>
<keyword evidence="2" id="KW-0611">Plant defense</keyword>
<dbReference type="Proteomes" id="UP001396334">
    <property type="component" value="Unassembled WGS sequence"/>
</dbReference>
<evidence type="ECO:0000313" key="5">
    <source>
        <dbReference type="EMBL" id="KAK9018932.1"/>
    </source>
</evidence>
<comment type="caution">
    <text evidence="5">The sequence shown here is derived from an EMBL/GenBank/DDBJ whole genome shotgun (WGS) entry which is preliminary data.</text>
</comment>
<dbReference type="InterPro" id="IPR027417">
    <property type="entry name" value="P-loop_NTPase"/>
</dbReference>
<name>A0ABR2S1B7_9ROSI</name>
<dbReference type="EMBL" id="JBBPBN010000018">
    <property type="protein sequence ID" value="KAK9018932.1"/>
    <property type="molecule type" value="Genomic_DNA"/>
</dbReference>
<evidence type="ECO:0000256" key="3">
    <source>
        <dbReference type="ARBA" id="ARBA00022840"/>
    </source>
</evidence>
<keyword evidence="6" id="KW-1185">Reference proteome</keyword>
<organism evidence="5 6">
    <name type="scientific">Hibiscus sabdariffa</name>
    <name type="common">roselle</name>
    <dbReference type="NCBI Taxonomy" id="183260"/>
    <lineage>
        <taxon>Eukaryota</taxon>
        <taxon>Viridiplantae</taxon>
        <taxon>Streptophyta</taxon>
        <taxon>Embryophyta</taxon>
        <taxon>Tracheophyta</taxon>
        <taxon>Spermatophyta</taxon>
        <taxon>Magnoliopsida</taxon>
        <taxon>eudicotyledons</taxon>
        <taxon>Gunneridae</taxon>
        <taxon>Pentapetalae</taxon>
        <taxon>rosids</taxon>
        <taxon>malvids</taxon>
        <taxon>Malvales</taxon>
        <taxon>Malvaceae</taxon>
        <taxon>Malvoideae</taxon>
        <taxon>Hibiscus</taxon>
    </lineage>
</organism>
<accession>A0ABR2S1B7</accession>
<evidence type="ECO:0000259" key="4">
    <source>
        <dbReference type="Pfam" id="PF00931"/>
    </source>
</evidence>
<feature type="domain" description="NB-ARC" evidence="4">
    <location>
        <begin position="121"/>
        <end position="281"/>
    </location>
</feature>
<dbReference type="SUPFAM" id="SSF52540">
    <property type="entry name" value="P-loop containing nucleoside triphosphate hydrolases"/>
    <property type="match status" value="1"/>
</dbReference>
<gene>
    <name evidence="5" type="ORF">V6N11_033977</name>
</gene>